<dbReference type="Proteomes" id="UP000250266">
    <property type="component" value="Unassembled WGS sequence"/>
</dbReference>
<dbReference type="AlphaFoldDB" id="A0A8E2EAC4"/>
<dbReference type="EMBL" id="KV744974">
    <property type="protein sequence ID" value="OCK80096.1"/>
    <property type="molecule type" value="Genomic_DNA"/>
</dbReference>
<dbReference type="OrthoDB" id="674604at2759"/>
<keyword evidence="2" id="KW-1185">Reference proteome</keyword>
<reference evidence="1 2" key="1">
    <citation type="journal article" date="2016" name="Nat. Commun.">
        <title>Ectomycorrhizal ecology is imprinted in the genome of the dominant symbiotic fungus Cenococcum geophilum.</title>
        <authorList>
            <consortium name="DOE Joint Genome Institute"/>
            <person name="Peter M."/>
            <person name="Kohler A."/>
            <person name="Ohm R.A."/>
            <person name="Kuo A."/>
            <person name="Krutzmann J."/>
            <person name="Morin E."/>
            <person name="Arend M."/>
            <person name="Barry K.W."/>
            <person name="Binder M."/>
            <person name="Choi C."/>
            <person name="Clum A."/>
            <person name="Copeland A."/>
            <person name="Grisel N."/>
            <person name="Haridas S."/>
            <person name="Kipfer T."/>
            <person name="LaButti K."/>
            <person name="Lindquist E."/>
            <person name="Lipzen A."/>
            <person name="Maire R."/>
            <person name="Meier B."/>
            <person name="Mihaltcheva S."/>
            <person name="Molinier V."/>
            <person name="Murat C."/>
            <person name="Poggeler S."/>
            <person name="Quandt C.A."/>
            <person name="Sperisen C."/>
            <person name="Tritt A."/>
            <person name="Tisserant E."/>
            <person name="Crous P.W."/>
            <person name="Henrissat B."/>
            <person name="Nehls U."/>
            <person name="Egli S."/>
            <person name="Spatafora J.W."/>
            <person name="Grigoriev I.V."/>
            <person name="Martin F.M."/>
        </authorList>
    </citation>
    <scope>NUCLEOTIDE SEQUENCE [LARGE SCALE GENOMIC DNA]</scope>
    <source>
        <strain evidence="1 2">CBS 459.81</strain>
    </source>
</reference>
<evidence type="ECO:0000313" key="1">
    <source>
        <dbReference type="EMBL" id="OCK80096.1"/>
    </source>
</evidence>
<sequence length="124" mass="14282">MHPYKLLTVGFPVRGSYFGDALETWESDGSEVAYEMSPNVSLESKLKEIPDLFCGEEASSHNLQFRLSSAEIREAITTIFCWYPNAGRYYLSENEELYRPRLLKGLNVRSNIGAAKPRISWRWK</sequence>
<accession>A0A8E2EAC4</accession>
<organism evidence="1 2">
    <name type="scientific">Lepidopterella palustris CBS 459.81</name>
    <dbReference type="NCBI Taxonomy" id="1314670"/>
    <lineage>
        <taxon>Eukaryota</taxon>
        <taxon>Fungi</taxon>
        <taxon>Dikarya</taxon>
        <taxon>Ascomycota</taxon>
        <taxon>Pezizomycotina</taxon>
        <taxon>Dothideomycetes</taxon>
        <taxon>Pleosporomycetidae</taxon>
        <taxon>Mytilinidiales</taxon>
        <taxon>Argynnaceae</taxon>
        <taxon>Lepidopterella</taxon>
    </lineage>
</organism>
<name>A0A8E2EAC4_9PEZI</name>
<evidence type="ECO:0000313" key="2">
    <source>
        <dbReference type="Proteomes" id="UP000250266"/>
    </source>
</evidence>
<proteinExistence type="predicted"/>
<protein>
    <submittedName>
        <fullName evidence="1">Uncharacterized protein</fullName>
    </submittedName>
</protein>
<gene>
    <name evidence="1" type="ORF">K432DRAFT_53078</name>
</gene>